<accession>A0A2R4WW74</accession>
<feature type="transmembrane region" description="Helical" evidence="1">
    <location>
        <begin position="93"/>
        <end position="115"/>
    </location>
</feature>
<proteinExistence type="predicted"/>
<dbReference type="AlphaFoldDB" id="A0A2R4WW74"/>
<evidence type="ECO:0000256" key="1">
    <source>
        <dbReference type="SAM" id="Phobius"/>
    </source>
</evidence>
<feature type="transmembrane region" description="Helical" evidence="1">
    <location>
        <begin position="58"/>
        <end position="81"/>
    </location>
</feature>
<protein>
    <submittedName>
        <fullName evidence="2">Uncharacterized protein</fullName>
    </submittedName>
</protein>
<feature type="transmembrane region" description="Helical" evidence="1">
    <location>
        <begin position="32"/>
        <end position="52"/>
    </location>
</feature>
<keyword evidence="3" id="KW-1185">Reference proteome</keyword>
<gene>
    <name evidence="2" type="ORF">DA075_33650</name>
</gene>
<sequence>MIGHSPTMWEAVTRFRWMRLLREQDSRSRIHLRAFCGQVGLILLLCAPTFALDHRPPFLFLFFVHLMFAASALVLVGVALVTRQPVSRTSLCMWDHVFAMLLLMLISSAGLRMLVS</sequence>
<dbReference type="KEGG" id="mee:DA075_33650"/>
<name>A0A2R4WW74_9HYPH</name>
<keyword evidence="1" id="KW-0472">Membrane</keyword>
<evidence type="ECO:0000313" key="2">
    <source>
        <dbReference type="EMBL" id="AWB25776.1"/>
    </source>
</evidence>
<reference evidence="2 3" key="1">
    <citation type="submission" date="2018-04" db="EMBL/GenBank/DDBJ databases">
        <title>Methylobacterium sp. PR1016A genome.</title>
        <authorList>
            <person name="Park W."/>
        </authorList>
    </citation>
    <scope>NUCLEOTIDE SEQUENCE [LARGE SCALE GENOMIC DNA]</scope>
    <source>
        <strain evidence="2 3">PR1016A</strain>
    </source>
</reference>
<keyword evidence="1" id="KW-0812">Transmembrane</keyword>
<evidence type="ECO:0000313" key="3">
    <source>
        <dbReference type="Proteomes" id="UP000244755"/>
    </source>
</evidence>
<dbReference type="EMBL" id="CP028844">
    <property type="protein sequence ID" value="AWB25776.1"/>
    <property type="molecule type" value="Genomic_DNA"/>
</dbReference>
<dbReference type="Proteomes" id="UP000244755">
    <property type="component" value="Chromosome 2"/>
</dbReference>
<keyword evidence="1" id="KW-1133">Transmembrane helix</keyword>
<organism evidence="2 3">
    <name type="scientific">Methylobacterium currus</name>
    <dbReference type="NCBI Taxonomy" id="2051553"/>
    <lineage>
        <taxon>Bacteria</taxon>
        <taxon>Pseudomonadati</taxon>
        <taxon>Pseudomonadota</taxon>
        <taxon>Alphaproteobacteria</taxon>
        <taxon>Hyphomicrobiales</taxon>
        <taxon>Methylobacteriaceae</taxon>
        <taxon>Methylobacterium</taxon>
    </lineage>
</organism>